<name>A0A514LJW3_9BACI</name>
<feature type="transmembrane region" description="Helical" evidence="5">
    <location>
        <begin position="102"/>
        <end position="126"/>
    </location>
</feature>
<dbReference type="GO" id="GO:0016020">
    <property type="term" value="C:membrane"/>
    <property type="evidence" value="ECO:0007669"/>
    <property type="project" value="UniProtKB-SubCell"/>
</dbReference>
<dbReference type="KEGG" id="sale:EPH95_12040"/>
<keyword evidence="3 5" id="KW-0472">Membrane</keyword>
<gene>
    <name evidence="6" type="ORF">EPH95_12040</name>
</gene>
<protein>
    <recommendedName>
        <fullName evidence="8">Spore germination protein</fullName>
    </recommendedName>
</protein>
<comment type="similarity">
    <text evidence="2">Belongs to the GerABKA family.</text>
</comment>
<evidence type="ECO:0000256" key="4">
    <source>
        <dbReference type="SAM" id="MobiDB-lite"/>
    </source>
</evidence>
<evidence type="ECO:0000313" key="6">
    <source>
        <dbReference type="EMBL" id="QDI91815.1"/>
    </source>
</evidence>
<evidence type="ECO:0000256" key="5">
    <source>
        <dbReference type="SAM" id="Phobius"/>
    </source>
</evidence>
<comment type="subcellular location">
    <subcellularLocation>
        <location evidence="1">Membrane</location>
        <topology evidence="1">Multi-pass membrane protein</topology>
    </subcellularLocation>
</comment>
<dbReference type="GO" id="GO:0009847">
    <property type="term" value="P:spore germination"/>
    <property type="evidence" value="ECO:0007669"/>
    <property type="project" value="InterPro"/>
</dbReference>
<keyword evidence="7" id="KW-1185">Reference proteome</keyword>
<reference evidence="7" key="1">
    <citation type="submission" date="2019-01" db="EMBL/GenBank/DDBJ databases">
        <title>Genomic analysis of Salicibibacter sp. NKC3-5.</title>
        <authorList>
            <person name="Oh Y.J."/>
        </authorList>
    </citation>
    <scope>NUCLEOTIDE SEQUENCE [LARGE SCALE GENOMIC DNA]</scope>
    <source>
        <strain evidence="7">NKC3-5</strain>
    </source>
</reference>
<proteinExistence type="inferred from homology"/>
<accession>A0A514LJW3</accession>
<dbReference type="PANTHER" id="PTHR22550:SF5">
    <property type="entry name" value="LEUCINE ZIPPER PROTEIN 4"/>
    <property type="match status" value="1"/>
</dbReference>
<evidence type="ECO:0000256" key="1">
    <source>
        <dbReference type="ARBA" id="ARBA00004141"/>
    </source>
</evidence>
<sequence length="190" mass="21152">MLFFLILCPTPWLQYKGTPFPTIIEVLILEVTFEIIREAGIRMPQPVGQALSIVGALIIGTAVVEAGIISAAVVIVVAFTAICSFMFPAYAIGIPIRILRFFYMLLSGIFGLYGLFLGFTVMVLHLCGLKSFGVPYLSGLSPFIPSEQQDTLLRFPKWMMNSRPHLLSKEDEVRQDTHRPAPNHHEGDSR</sequence>
<dbReference type="AlphaFoldDB" id="A0A514LJW3"/>
<dbReference type="Pfam" id="PF03323">
    <property type="entry name" value="GerA"/>
    <property type="match status" value="1"/>
</dbReference>
<dbReference type="PANTHER" id="PTHR22550">
    <property type="entry name" value="SPORE GERMINATION PROTEIN"/>
    <property type="match status" value="1"/>
</dbReference>
<organism evidence="6 7">
    <name type="scientific">Salicibibacter halophilus</name>
    <dbReference type="NCBI Taxonomy" id="2502791"/>
    <lineage>
        <taxon>Bacteria</taxon>
        <taxon>Bacillati</taxon>
        <taxon>Bacillota</taxon>
        <taxon>Bacilli</taxon>
        <taxon>Bacillales</taxon>
        <taxon>Bacillaceae</taxon>
        <taxon>Salicibibacter</taxon>
    </lineage>
</organism>
<feature type="transmembrane region" description="Helical" evidence="5">
    <location>
        <begin position="70"/>
        <end position="90"/>
    </location>
</feature>
<dbReference type="InterPro" id="IPR050768">
    <property type="entry name" value="UPF0353/GerABKA_families"/>
</dbReference>
<dbReference type="EMBL" id="CP035485">
    <property type="protein sequence ID" value="QDI91815.1"/>
    <property type="molecule type" value="Genomic_DNA"/>
</dbReference>
<feature type="transmembrane region" description="Helical" evidence="5">
    <location>
        <begin position="47"/>
        <end position="64"/>
    </location>
</feature>
<dbReference type="InterPro" id="IPR004995">
    <property type="entry name" value="Spore_Ger"/>
</dbReference>
<evidence type="ECO:0000256" key="3">
    <source>
        <dbReference type="ARBA" id="ARBA00023136"/>
    </source>
</evidence>
<feature type="region of interest" description="Disordered" evidence="4">
    <location>
        <begin position="170"/>
        <end position="190"/>
    </location>
</feature>
<dbReference type="OrthoDB" id="9772630at2"/>
<dbReference type="Proteomes" id="UP000319756">
    <property type="component" value="Chromosome"/>
</dbReference>
<evidence type="ECO:0008006" key="8">
    <source>
        <dbReference type="Google" id="ProtNLM"/>
    </source>
</evidence>
<evidence type="ECO:0000256" key="2">
    <source>
        <dbReference type="ARBA" id="ARBA00005278"/>
    </source>
</evidence>
<keyword evidence="5" id="KW-0812">Transmembrane</keyword>
<keyword evidence="5" id="KW-1133">Transmembrane helix</keyword>
<evidence type="ECO:0000313" key="7">
    <source>
        <dbReference type="Proteomes" id="UP000319756"/>
    </source>
</evidence>